<reference evidence="1 2" key="1">
    <citation type="submission" date="2024-06" db="EMBL/GenBank/DDBJ databases">
        <title>Genomic Encyclopedia of Type Strains, Phase IV (KMG-IV): sequencing the most valuable type-strain genomes for metagenomic binning, comparative biology and taxonomic classification.</title>
        <authorList>
            <person name="Goeker M."/>
        </authorList>
    </citation>
    <scope>NUCLEOTIDE SEQUENCE [LARGE SCALE GENOMIC DNA]</scope>
    <source>
        <strain evidence="1 2">DSM 19730</strain>
    </source>
</reference>
<organism evidence="1 2">
    <name type="scientific">Aquamicrobium ahrensii</name>
    <dbReference type="NCBI Taxonomy" id="469551"/>
    <lineage>
        <taxon>Bacteria</taxon>
        <taxon>Pseudomonadati</taxon>
        <taxon>Pseudomonadota</taxon>
        <taxon>Alphaproteobacteria</taxon>
        <taxon>Hyphomicrobiales</taxon>
        <taxon>Phyllobacteriaceae</taxon>
        <taxon>Aquamicrobium</taxon>
    </lineage>
</organism>
<evidence type="ECO:0000313" key="2">
    <source>
        <dbReference type="Proteomes" id="UP001549143"/>
    </source>
</evidence>
<sequence length="110" mass="11665">MSAILERDARLILKKNDSNILEVVIPQTAEAAQGGSALLARRGVLQAGQSGQIPPTTPATRWLGSRIEIARTSGTRSKWRIRHIQGALLAGLRGSSCLHGAALYNDQPGG</sequence>
<dbReference type="EMBL" id="JBEPMN010000002">
    <property type="protein sequence ID" value="MET3660309.1"/>
    <property type="molecule type" value="Genomic_DNA"/>
</dbReference>
<accession>A0ABV2KGV6</accession>
<dbReference type="Proteomes" id="UP001549143">
    <property type="component" value="Unassembled WGS sequence"/>
</dbReference>
<gene>
    <name evidence="1" type="ORF">ABID44_000623</name>
</gene>
<protein>
    <submittedName>
        <fullName evidence="1">Uncharacterized protein</fullName>
    </submittedName>
</protein>
<dbReference type="RefSeq" id="WP_354150218.1">
    <property type="nucleotide sequence ID" value="NZ_JBEPMN010000002.1"/>
</dbReference>
<keyword evidence="2" id="KW-1185">Reference proteome</keyword>
<name>A0ABV2KGV6_9HYPH</name>
<proteinExistence type="predicted"/>
<evidence type="ECO:0000313" key="1">
    <source>
        <dbReference type="EMBL" id="MET3660309.1"/>
    </source>
</evidence>
<comment type="caution">
    <text evidence="1">The sequence shown here is derived from an EMBL/GenBank/DDBJ whole genome shotgun (WGS) entry which is preliminary data.</text>
</comment>